<keyword evidence="5" id="KW-0804">Transcription</keyword>
<feature type="domain" description="WRKY" evidence="8">
    <location>
        <begin position="579"/>
        <end position="644"/>
    </location>
</feature>
<feature type="region of interest" description="Disordered" evidence="7">
    <location>
        <begin position="797"/>
        <end position="831"/>
    </location>
</feature>
<dbReference type="InterPro" id="IPR044810">
    <property type="entry name" value="WRKY_plant"/>
</dbReference>
<feature type="compositionally biased region" description="Polar residues" evidence="7">
    <location>
        <begin position="66"/>
        <end position="77"/>
    </location>
</feature>
<feature type="region of interest" description="Disordered" evidence="7">
    <location>
        <begin position="258"/>
        <end position="289"/>
    </location>
</feature>
<feature type="region of interest" description="Disordered" evidence="7">
    <location>
        <begin position="1"/>
        <end position="84"/>
    </location>
</feature>
<keyword evidence="3" id="KW-0805">Transcription regulation</keyword>
<gene>
    <name evidence="9" type="primary">WRKY33</name>
    <name evidence="9" type="ORF">TSPGSL018_6988</name>
</gene>
<dbReference type="Gene3D" id="2.20.25.80">
    <property type="entry name" value="WRKY domain"/>
    <property type="match status" value="2"/>
</dbReference>
<reference evidence="9" key="1">
    <citation type="submission" date="2014-05" db="EMBL/GenBank/DDBJ databases">
        <title>The transcriptome of the halophilic microalga Tetraselmis sp. GSL018 isolated from the Great Salt Lake, Utah.</title>
        <authorList>
            <person name="Jinkerson R.E."/>
            <person name="D'Adamo S."/>
            <person name="Posewitz M.C."/>
        </authorList>
    </citation>
    <scope>NUCLEOTIDE SEQUENCE</scope>
    <source>
        <strain evidence="9">GSL018</strain>
    </source>
</reference>
<feature type="compositionally biased region" description="Low complexity" evidence="7">
    <location>
        <begin position="816"/>
        <end position="831"/>
    </location>
</feature>
<accession>A0A061REW8</accession>
<sequence length="831" mass="87831">MLTPATDSQSPGSLGEPKQSDVELAAVGTANNQGSGLNFGHDICVSDSVFPDKKSDTTNPIDKESQSLVEDSNSLSASAPEGRVPLDMPPLAVAAVIPAAGVAHPADSVGPPTSQAEPRTPVKSFHDFKNTAVVESKNLMPPPTSPFWDKQNKSQEPAGAGISKHPPLAPCSKQNSSSSCFLSNGRPQQISSSLSITPALGPGPNQTLLDSPVLLPIMTAEPSPTTGIPLPIPLFQNNTSSKVRGFEPADRMAWRAPSGLGLDKMPPKAEAASRLPPISPSRDVSQSRAADDGYHWRKYGEKLVKGSAYPRSYFKCSFPGCPVKKIVERARDSGDVKETLYKGQHIHDPPIHGRAPRAGMSSQARGRGVSEPTATVHAKQVANVANAMEEFANGKARSQSSPGKSEAGVPLPMDAVPSMQKSSSSPQPELGPLSQVEGAKNTFEGSGLESNRDVAAVAQAAIIAASKMRTARTEDPNQKKSPDGSVNLESTHLVLDDNHMDGIQGKRQQAAAPEELSHSKRRKPSIGHSEEGRGPPPDDDDASGPPESPSAVPARLAEMQNTVVGPGQKEPRLVMLLDMDHDILEDGYRWRKYGQKLVRGNKFPRSYYKCTHSNCGVRKHIERSGQDSRYIIATYEGIHNHKLPPSGSVPASKRSSSRRSGEGPSTRRQQSAAVSAALAAKPEVKSEELQGVPAQSSLPVAASPVTPKAQKVTTSATLPIMRLPDFDSGLLSDDRPGSAFRALDGAASPSTSNLDYVMGKSSEKHTRLAPFGSLSSGMDTPNSLVWDPAAFFINPKSPGNIALPTPPSSITPPAGLELPSSTSLPSPQATT</sequence>
<name>A0A061REW8_9CHLO</name>
<evidence type="ECO:0000256" key="6">
    <source>
        <dbReference type="ARBA" id="ARBA00023242"/>
    </source>
</evidence>
<dbReference type="InterPro" id="IPR036576">
    <property type="entry name" value="WRKY_dom_sf"/>
</dbReference>
<evidence type="ECO:0000256" key="5">
    <source>
        <dbReference type="ARBA" id="ARBA00023163"/>
    </source>
</evidence>
<dbReference type="GO" id="GO:0043565">
    <property type="term" value="F:sequence-specific DNA binding"/>
    <property type="evidence" value="ECO:0007669"/>
    <property type="project" value="InterPro"/>
</dbReference>
<organism evidence="9">
    <name type="scientific">Tetraselmis sp. GSL018</name>
    <dbReference type="NCBI Taxonomy" id="582737"/>
    <lineage>
        <taxon>Eukaryota</taxon>
        <taxon>Viridiplantae</taxon>
        <taxon>Chlorophyta</taxon>
        <taxon>core chlorophytes</taxon>
        <taxon>Chlorodendrophyceae</taxon>
        <taxon>Chlorodendrales</taxon>
        <taxon>Chlorodendraceae</taxon>
        <taxon>Tetraselmis</taxon>
    </lineage>
</organism>
<feature type="region of interest" description="Disordered" evidence="7">
    <location>
        <begin position="466"/>
        <end position="487"/>
    </location>
</feature>
<keyword evidence="4" id="KW-0238">DNA-binding</keyword>
<feature type="region of interest" description="Disordered" evidence="7">
    <location>
        <begin position="345"/>
        <end position="374"/>
    </location>
</feature>
<feature type="compositionally biased region" description="Polar residues" evidence="7">
    <location>
        <begin position="172"/>
        <end position="196"/>
    </location>
</feature>
<evidence type="ECO:0000256" key="7">
    <source>
        <dbReference type="SAM" id="MobiDB-lite"/>
    </source>
</evidence>
<dbReference type="AlphaFoldDB" id="A0A061REW8"/>
<protein>
    <submittedName>
        <fullName evidence="9">WRKY transcription factor 33</fullName>
    </submittedName>
</protein>
<dbReference type="SUPFAM" id="SSF118290">
    <property type="entry name" value="WRKY DNA-binding domain"/>
    <property type="match status" value="2"/>
</dbReference>
<comment type="subcellular location">
    <subcellularLocation>
        <location evidence="1">Nucleus</location>
    </subcellularLocation>
</comment>
<feature type="compositionally biased region" description="Polar residues" evidence="7">
    <location>
        <begin position="1"/>
        <end position="12"/>
    </location>
</feature>
<evidence type="ECO:0000256" key="3">
    <source>
        <dbReference type="ARBA" id="ARBA00023015"/>
    </source>
</evidence>
<dbReference type="Pfam" id="PF03106">
    <property type="entry name" value="WRKY"/>
    <property type="match status" value="2"/>
</dbReference>
<feature type="compositionally biased region" description="Basic and acidic residues" evidence="7">
    <location>
        <begin position="471"/>
        <end position="482"/>
    </location>
</feature>
<feature type="region of interest" description="Disordered" evidence="7">
    <location>
        <begin position="505"/>
        <end position="552"/>
    </location>
</feature>
<feature type="region of interest" description="Disordered" evidence="7">
    <location>
        <begin position="392"/>
        <end position="452"/>
    </location>
</feature>
<feature type="domain" description="WRKY" evidence="8">
    <location>
        <begin position="285"/>
        <end position="350"/>
    </location>
</feature>
<dbReference type="GO" id="GO:0005634">
    <property type="term" value="C:nucleus"/>
    <property type="evidence" value="ECO:0007669"/>
    <property type="project" value="UniProtKB-SubCell"/>
</dbReference>
<feature type="region of interest" description="Disordered" evidence="7">
    <location>
        <begin position="103"/>
        <end position="203"/>
    </location>
</feature>
<evidence type="ECO:0000259" key="8">
    <source>
        <dbReference type="PROSITE" id="PS50811"/>
    </source>
</evidence>
<evidence type="ECO:0000313" key="9">
    <source>
        <dbReference type="EMBL" id="JAC69180.1"/>
    </source>
</evidence>
<dbReference type="FunFam" id="2.20.25.80:FF:000006">
    <property type="entry name" value="WRKY transcription factor"/>
    <property type="match status" value="2"/>
</dbReference>
<feature type="compositionally biased region" description="Basic and acidic residues" evidence="7">
    <location>
        <begin position="50"/>
        <end position="65"/>
    </location>
</feature>
<evidence type="ECO:0000256" key="1">
    <source>
        <dbReference type="ARBA" id="ARBA00004123"/>
    </source>
</evidence>
<dbReference type="PROSITE" id="PS50811">
    <property type="entry name" value="WRKY"/>
    <property type="match status" value="2"/>
</dbReference>
<proteinExistence type="predicted"/>
<dbReference type="PANTHER" id="PTHR31221">
    <property type="entry name" value="WRKY TRANSCRIPTION FACTOR PROTEIN 1-RELATED"/>
    <property type="match status" value="1"/>
</dbReference>
<dbReference type="InterPro" id="IPR003657">
    <property type="entry name" value="WRKY_dom"/>
</dbReference>
<dbReference type="GO" id="GO:0003700">
    <property type="term" value="F:DNA-binding transcription factor activity"/>
    <property type="evidence" value="ECO:0007669"/>
    <property type="project" value="InterPro"/>
</dbReference>
<feature type="compositionally biased region" description="Low complexity" evidence="7">
    <location>
        <begin position="662"/>
        <end position="680"/>
    </location>
</feature>
<evidence type="ECO:0000256" key="2">
    <source>
        <dbReference type="ARBA" id="ARBA00022737"/>
    </source>
</evidence>
<keyword evidence="2" id="KW-0677">Repeat</keyword>
<keyword evidence="6" id="KW-0539">Nucleus</keyword>
<evidence type="ECO:0000256" key="4">
    <source>
        <dbReference type="ARBA" id="ARBA00023125"/>
    </source>
</evidence>
<dbReference type="SMART" id="SM00774">
    <property type="entry name" value="WRKY"/>
    <property type="match status" value="2"/>
</dbReference>
<feature type="region of interest" description="Disordered" evidence="7">
    <location>
        <begin position="641"/>
        <end position="708"/>
    </location>
</feature>
<feature type="compositionally biased region" description="Low complexity" evidence="7">
    <location>
        <begin position="645"/>
        <end position="654"/>
    </location>
</feature>
<dbReference type="PANTHER" id="PTHR31221:SF193">
    <property type="entry name" value="WRKY TRANSCRIPTION FACTOR PROTEIN 1-RELATED"/>
    <property type="match status" value="1"/>
</dbReference>
<feature type="compositionally biased region" description="Low complexity" evidence="7">
    <location>
        <begin position="417"/>
        <end position="428"/>
    </location>
</feature>
<dbReference type="EMBL" id="GBEZ01017130">
    <property type="protein sequence ID" value="JAC69180.1"/>
    <property type="molecule type" value="Transcribed_RNA"/>
</dbReference>